<dbReference type="RefSeq" id="XP_024498911.1">
    <property type="nucleotide sequence ID" value="XM_024649063.1"/>
</dbReference>
<name>A0A090KV44_STRRB</name>
<dbReference type="EMBL" id="LN609396">
    <property type="protein sequence ID" value="CEF59700.1"/>
    <property type="molecule type" value="Genomic_DNA"/>
</dbReference>
<reference evidence="3" key="2">
    <citation type="submission" date="2014-09" db="EMBL/GenBank/DDBJ databases">
        <authorList>
            <person name="Martin A.A."/>
        </authorList>
    </citation>
    <scope>NUCLEOTIDE SEQUENCE</scope>
    <source>
        <strain evidence="3">ED321</strain>
    </source>
</reference>
<keyword evidence="3" id="KW-1185">Reference proteome</keyword>
<reference evidence="4" key="3">
    <citation type="submission" date="2020-12" db="UniProtKB">
        <authorList>
            <consortium name="WormBaseParasite"/>
        </authorList>
    </citation>
    <scope>IDENTIFICATION</scope>
</reference>
<dbReference type="GeneID" id="36384511"/>
<evidence type="ECO:0000256" key="1">
    <source>
        <dbReference type="SAM" id="MobiDB-lite"/>
    </source>
</evidence>
<proteinExistence type="predicted"/>
<organism evidence="2">
    <name type="scientific">Strongyloides ratti</name>
    <name type="common">Parasitic roundworm</name>
    <dbReference type="NCBI Taxonomy" id="34506"/>
    <lineage>
        <taxon>Eukaryota</taxon>
        <taxon>Metazoa</taxon>
        <taxon>Ecdysozoa</taxon>
        <taxon>Nematoda</taxon>
        <taxon>Chromadorea</taxon>
        <taxon>Rhabditida</taxon>
        <taxon>Tylenchina</taxon>
        <taxon>Panagrolaimomorpha</taxon>
        <taxon>Strongyloidoidea</taxon>
        <taxon>Strongyloididae</taxon>
        <taxon>Strongyloides</taxon>
    </lineage>
</organism>
<feature type="compositionally biased region" description="Polar residues" evidence="1">
    <location>
        <begin position="170"/>
        <end position="179"/>
    </location>
</feature>
<dbReference type="WBParaSite" id="SRAE_X000144600.1">
    <property type="protein sequence ID" value="SRAE_X000144600.1"/>
    <property type="gene ID" value="WBGene00267017"/>
</dbReference>
<dbReference type="Proteomes" id="UP000035682">
    <property type="component" value="Unplaced"/>
</dbReference>
<evidence type="ECO:0000313" key="3">
    <source>
        <dbReference type="Proteomes" id="UP000035682"/>
    </source>
</evidence>
<accession>A0A090KV44</accession>
<feature type="region of interest" description="Disordered" evidence="1">
    <location>
        <begin position="169"/>
        <end position="198"/>
    </location>
</feature>
<evidence type="ECO:0000313" key="4">
    <source>
        <dbReference type="WBParaSite" id="SRAE_X000144600.1"/>
    </source>
</evidence>
<sequence length="198" mass="23553">MSLGKNKFINDRDILNPFFYRLALCFYQQSYIKSVLEQYKGSEEIEKMRRDVYEFYMKKLSKLRRHSQIELEQHDPDIDGLLMDTFKEMKKILDSRHPRDIKWEDHTILDGYDDMLYMISSLPFKTLLIETIRDIDKTICSHNSSFPSWKIFAVNDGNENYAEIKLSFEGPSQVNQPNENKVDENTNNDDNCRNDNVE</sequence>
<dbReference type="WormBase" id="SRAE_X000144600">
    <property type="protein sequence ID" value="SRP11925"/>
    <property type="gene ID" value="WBGene00267017"/>
</dbReference>
<evidence type="ECO:0000313" key="2">
    <source>
        <dbReference type="EMBL" id="CEF59700.1"/>
    </source>
</evidence>
<gene>
    <name evidence="2 4 5" type="ORF">SRAE_X000144600</name>
</gene>
<protein>
    <submittedName>
        <fullName evidence="2 4">Uncharacterized protein</fullName>
    </submittedName>
</protein>
<evidence type="ECO:0000313" key="5">
    <source>
        <dbReference type="WormBase" id="SRAE_X000144600"/>
    </source>
</evidence>
<dbReference type="AlphaFoldDB" id="A0A090KV44"/>
<dbReference type="CTD" id="36384511"/>
<feature type="compositionally biased region" description="Basic and acidic residues" evidence="1">
    <location>
        <begin position="180"/>
        <end position="198"/>
    </location>
</feature>
<reference evidence="2" key="1">
    <citation type="submission" date="2014-09" db="EMBL/GenBank/DDBJ databases">
        <authorList>
            <person name="Aslett A.Martin."/>
        </authorList>
    </citation>
    <scope>NUCLEOTIDE SEQUENCE</scope>
    <source>
        <strain evidence="2">ED321 Heterogonic</strain>
    </source>
</reference>